<organism evidence="1 2">
    <name type="scientific">Periophthalmus magnuspinnatus</name>
    <dbReference type="NCBI Taxonomy" id="409849"/>
    <lineage>
        <taxon>Eukaryota</taxon>
        <taxon>Metazoa</taxon>
        <taxon>Chordata</taxon>
        <taxon>Craniata</taxon>
        <taxon>Vertebrata</taxon>
        <taxon>Euteleostomi</taxon>
        <taxon>Actinopterygii</taxon>
        <taxon>Neopterygii</taxon>
        <taxon>Teleostei</taxon>
        <taxon>Neoteleostei</taxon>
        <taxon>Acanthomorphata</taxon>
        <taxon>Gobiaria</taxon>
        <taxon>Gobiiformes</taxon>
        <taxon>Gobioidei</taxon>
        <taxon>Gobiidae</taxon>
        <taxon>Oxudercinae</taxon>
        <taxon>Periophthalmus</taxon>
    </lineage>
</organism>
<protein>
    <submittedName>
        <fullName evidence="1">Uncharacterized protein</fullName>
    </submittedName>
</protein>
<name>A0A3B4A730_9GOBI</name>
<dbReference type="Proteomes" id="UP000261520">
    <property type="component" value="Unplaced"/>
</dbReference>
<reference evidence="1" key="1">
    <citation type="submission" date="2025-08" db="UniProtKB">
        <authorList>
            <consortium name="Ensembl"/>
        </authorList>
    </citation>
    <scope>IDENTIFICATION</scope>
</reference>
<accession>A0A3B4A730</accession>
<proteinExistence type="predicted"/>
<sequence>MSTSRPLDLLHNDRKGIFIPLGRQLPRTPPSQDCVKQLDFKSCSNDPESMLKGMKGYRLTPADLEFMQRLTEEKELKKLQVNISLLCFVLVWKSDGVQLFLGGLPHCEDIRQWSMVVLEGTAPSPDFSSLDTKALLALVTEENAHKVLQEKRVELRRLEKMVENRYGFHAAFQMFTPE</sequence>
<keyword evidence="2" id="KW-1185">Reference proteome</keyword>
<evidence type="ECO:0000313" key="2">
    <source>
        <dbReference type="Proteomes" id="UP000261520"/>
    </source>
</evidence>
<dbReference type="STRING" id="409849.ENSPMGP00000012311"/>
<reference evidence="1" key="2">
    <citation type="submission" date="2025-09" db="UniProtKB">
        <authorList>
            <consortium name="Ensembl"/>
        </authorList>
    </citation>
    <scope>IDENTIFICATION</scope>
</reference>
<evidence type="ECO:0000313" key="1">
    <source>
        <dbReference type="Ensembl" id="ENSPMGP00000012311.1"/>
    </source>
</evidence>
<dbReference type="AlphaFoldDB" id="A0A3B4A730"/>
<dbReference type="Ensembl" id="ENSPMGT00000013135.1">
    <property type="protein sequence ID" value="ENSPMGP00000012311.1"/>
    <property type="gene ID" value="ENSPMGG00000010159.1"/>
</dbReference>